<organism evidence="17 18">
    <name type="scientific">Actinobaculum suis</name>
    <dbReference type="NCBI Taxonomy" id="1657"/>
    <lineage>
        <taxon>Bacteria</taxon>
        <taxon>Bacillati</taxon>
        <taxon>Actinomycetota</taxon>
        <taxon>Actinomycetes</taxon>
        <taxon>Actinomycetales</taxon>
        <taxon>Actinomycetaceae</taxon>
        <taxon>Actinobaculum</taxon>
    </lineage>
</organism>
<dbReference type="EMBL" id="UYIO01000001">
    <property type="protein sequence ID" value="VDG76458.1"/>
    <property type="molecule type" value="Genomic_DNA"/>
</dbReference>
<accession>A0A7Z9C9Q9</accession>
<dbReference type="InterPro" id="IPR015500">
    <property type="entry name" value="Peptidase_S8_subtilisin-rel"/>
</dbReference>
<evidence type="ECO:0000256" key="4">
    <source>
        <dbReference type="ARBA" id="ARBA00022670"/>
    </source>
</evidence>
<dbReference type="PROSITE" id="PS00138">
    <property type="entry name" value="SUBTILASE_SER"/>
    <property type="match status" value="1"/>
</dbReference>
<dbReference type="Pfam" id="PF00082">
    <property type="entry name" value="Peptidase_S8"/>
    <property type="match status" value="1"/>
</dbReference>
<dbReference type="PROSITE" id="PS00137">
    <property type="entry name" value="SUBTILASE_HIS"/>
    <property type="match status" value="1"/>
</dbReference>
<keyword evidence="2" id="KW-0134">Cell wall</keyword>
<feature type="active site" description="Charge relay system" evidence="8 9">
    <location>
        <position position="251"/>
    </location>
</feature>
<feature type="signal peptide" evidence="12">
    <location>
        <begin position="1"/>
        <end position="32"/>
    </location>
</feature>
<evidence type="ECO:0000256" key="1">
    <source>
        <dbReference type="ARBA" id="ARBA00011073"/>
    </source>
</evidence>
<dbReference type="InterPro" id="IPR010435">
    <property type="entry name" value="C5a/SBT2-like_Fn3"/>
</dbReference>
<dbReference type="Proteomes" id="UP000269974">
    <property type="component" value="Unassembled WGS sequence"/>
</dbReference>
<evidence type="ECO:0000256" key="11">
    <source>
        <dbReference type="SAM" id="MobiDB-lite"/>
    </source>
</evidence>
<dbReference type="PROSITE" id="PS51892">
    <property type="entry name" value="SUBTILASE"/>
    <property type="match status" value="1"/>
</dbReference>
<feature type="region of interest" description="Disordered" evidence="11">
    <location>
        <begin position="968"/>
        <end position="1028"/>
    </location>
</feature>
<feature type="active site" description="Charge relay system" evidence="8 9">
    <location>
        <position position="566"/>
    </location>
</feature>
<evidence type="ECO:0000256" key="8">
    <source>
        <dbReference type="PIRSR" id="PIRSR615500-1"/>
    </source>
</evidence>
<evidence type="ECO:0000313" key="18">
    <source>
        <dbReference type="Proteomes" id="UP000269974"/>
    </source>
</evidence>
<keyword evidence="5 12" id="KW-0732">Signal</keyword>
<comment type="caution">
    <text evidence="17">The sequence shown here is derived from an EMBL/GenBank/DDBJ whole genome shotgun (WGS) entry which is preliminary data.</text>
</comment>
<dbReference type="Gene3D" id="2.60.40.1710">
    <property type="entry name" value="Subtilisin-like superfamily"/>
    <property type="match status" value="1"/>
</dbReference>
<dbReference type="InterPro" id="IPR003137">
    <property type="entry name" value="PA_domain"/>
</dbReference>
<dbReference type="PRINTS" id="PR00723">
    <property type="entry name" value="SUBTILISIN"/>
</dbReference>
<dbReference type="EC" id="3.4.21.-" evidence="17"/>
<keyword evidence="4 9" id="KW-0645">Protease</keyword>
<dbReference type="GO" id="GO:0016020">
    <property type="term" value="C:membrane"/>
    <property type="evidence" value="ECO:0007669"/>
    <property type="project" value="InterPro"/>
</dbReference>
<proteinExistence type="inferred from homology"/>
<dbReference type="InterPro" id="IPR050131">
    <property type="entry name" value="Peptidase_S8_subtilisin-like"/>
</dbReference>
<dbReference type="SUPFAM" id="SSF52743">
    <property type="entry name" value="Subtilisin-like"/>
    <property type="match status" value="1"/>
</dbReference>
<dbReference type="Pfam" id="PF06280">
    <property type="entry name" value="fn3_5"/>
    <property type="match status" value="1"/>
</dbReference>
<keyword evidence="3" id="KW-0964">Secreted</keyword>
<keyword evidence="6 9" id="KW-0378">Hydrolase</keyword>
<evidence type="ECO:0000256" key="10">
    <source>
        <dbReference type="RuleBase" id="RU003355"/>
    </source>
</evidence>
<sequence>MAKNISRHWLAASATVAVVLSGWSGFIPSASAAEPSDATETQKRIDVKTLIQEADGNPRFTGKWFVELGSQPVVRGGNPGVIRNEQSSLSQKAESDGAEVENTFQQIWNGVTVQADSTQIAAIAEDAGVRAIYPVVTVDRPAPVESKAEMNRPGETPDMFSALDATGARLAHETGYTGKGVRIGIIDSGITLDHPAFGGTGVAGTAQFPNAKVVAGYDFVGDAYNGDPGSVKYNPVKTPDAIPNDCGLNGHGTHVAGIAAGNDPASGFSGVAPDAVIGAYRVFGCEGSTDSDIMLDAMEQAAKDKMDVVNMSIGASFATWPNYPTAVAAQNLANSGVTVTVSQGNSGANGIFSGGAPAVAQNVISVGSVDNTYVMQKSLLFNEKAEGFLPVEGVPAAPTSGSLEVVAYPEGKKTGAVDLDGTPFEGKAVLIERGQSTFYQKAIAAQKDGAAAVILYNNTAGFLGATAAPPAGEPEVTIPVVAVTAEQGKAFEAAVAAGKATLTWQDNQQVKTKSPTGGQISDFSSWGLAADLSLKPDVLAPGGNIYSSYPLDSAESPTWASISGTSMAAPHVAGAAAVLLQANPNLDPEQVRAVMQNTAQVQTVDGQPASVKSAVHRQGAGLLDLPAAIKAAQANGASGTQAQASYVTPSKISLGDSDKNPPTTLSLHNASDKAVTYAIGGVSDAVATYGYPDTPATVQGTDAKVSAFPHEVVVQPGQTGTVTVSITEPTNVPKGSIYGGYVVVAGNDGSVSRVPFAGLFGDYENDLQFLHTTWTVADVNPALAKANPQYADTLYFTPALKVLSKCPQAELMRDGFCYDEKAEYDYSPDNGDYVYTLDKATGNYPTLEYHLDSPAKTVEARVYHANEDGTKGEPISPYNVILRHDGNGRTPKATELFWDGTYVQAKDDVTVQHAAPGRYVIELVVTKGLGEASTAPSGKTLPGFTRDANTETYVSHAFCLKQCDVPAPNASAEPTAEPSADASAAPSAEPTTGTTPGADPSPTAEPSAAPSTEPSAEPSATLTAPKPQPAHGVFYANAWGQPAADEIAPYGIPGDEMFFGDWDGDGTDTPLVRRGNQFLGTNSRTGVAEFSFFYGDADDQVLVGDWDGDGRDSIAVVRGNKVYTRNTLTSGVADAVYAYGNPGDTLLAGNLNDDPTSELVAVRGNRVFVQGDLADSRARTDFYYGNPTDSFYLGHWNGTSKDSIAVRRGNTFFLKNELGSGRADATYSYGNPTDSFYVGDWNGDGTATPAVNRR</sequence>
<feature type="active site" description="Charge relay system" evidence="8 9">
    <location>
        <position position="187"/>
    </location>
</feature>
<evidence type="ECO:0000256" key="3">
    <source>
        <dbReference type="ARBA" id="ARBA00022525"/>
    </source>
</evidence>
<evidence type="ECO:0000256" key="2">
    <source>
        <dbReference type="ARBA" id="ARBA00022512"/>
    </source>
</evidence>
<dbReference type="InterPro" id="IPR023827">
    <property type="entry name" value="Peptidase_S8_Asp-AS"/>
</dbReference>
<feature type="domain" description="C5a peptidase/Subtilisin-like protease SBT2-like Fn3-like" evidence="16">
    <location>
        <begin position="652"/>
        <end position="756"/>
    </location>
</feature>
<dbReference type="GO" id="GO:0005615">
    <property type="term" value="C:extracellular space"/>
    <property type="evidence" value="ECO:0007669"/>
    <property type="project" value="TreeGrafter"/>
</dbReference>
<dbReference type="AlphaFoldDB" id="A0A7Z9C9Q9"/>
<dbReference type="RefSeq" id="WP_185934028.1">
    <property type="nucleotide sequence ID" value="NZ_UYIO01000001.1"/>
</dbReference>
<dbReference type="InterPro" id="IPR022398">
    <property type="entry name" value="Peptidase_S8_His-AS"/>
</dbReference>
<dbReference type="PANTHER" id="PTHR43806:SF66">
    <property type="entry name" value="SERIN ENDOPEPTIDASE"/>
    <property type="match status" value="1"/>
</dbReference>
<dbReference type="PANTHER" id="PTHR43806">
    <property type="entry name" value="PEPTIDASE S8"/>
    <property type="match status" value="1"/>
</dbReference>
<evidence type="ECO:0000313" key="17">
    <source>
        <dbReference type="EMBL" id="VDG76458.1"/>
    </source>
</evidence>
<evidence type="ECO:0000256" key="6">
    <source>
        <dbReference type="ARBA" id="ARBA00022801"/>
    </source>
</evidence>
<evidence type="ECO:0000259" key="13">
    <source>
        <dbReference type="Pfam" id="PF00082"/>
    </source>
</evidence>
<feature type="domain" description="Inhibitor I9" evidence="15">
    <location>
        <begin position="86"/>
        <end position="134"/>
    </location>
</feature>
<dbReference type="PROSITE" id="PS00136">
    <property type="entry name" value="SUBTILASE_ASP"/>
    <property type="match status" value="1"/>
</dbReference>
<keyword evidence="7 9" id="KW-0720">Serine protease</keyword>
<dbReference type="GO" id="GO:0004252">
    <property type="term" value="F:serine-type endopeptidase activity"/>
    <property type="evidence" value="ECO:0007669"/>
    <property type="project" value="UniProtKB-UniRule"/>
</dbReference>
<evidence type="ECO:0000259" key="14">
    <source>
        <dbReference type="Pfam" id="PF02225"/>
    </source>
</evidence>
<protein>
    <submittedName>
        <fullName evidence="17">Extracellular serine protease</fullName>
        <ecNumber evidence="17">3.4.21.-</ecNumber>
    </submittedName>
</protein>
<feature type="compositionally biased region" description="Low complexity" evidence="11">
    <location>
        <begin position="968"/>
        <end position="1021"/>
    </location>
</feature>
<feature type="chain" id="PRO_5031384949" evidence="12">
    <location>
        <begin position="33"/>
        <end position="1254"/>
    </location>
</feature>
<evidence type="ECO:0000259" key="15">
    <source>
        <dbReference type="Pfam" id="PF05922"/>
    </source>
</evidence>
<dbReference type="Pfam" id="PF02225">
    <property type="entry name" value="PA"/>
    <property type="match status" value="1"/>
</dbReference>
<dbReference type="InterPro" id="IPR046450">
    <property type="entry name" value="PA_dom_sf"/>
</dbReference>
<comment type="similarity">
    <text evidence="1 9 10">Belongs to the peptidase S8 family.</text>
</comment>
<dbReference type="InterPro" id="IPR000209">
    <property type="entry name" value="Peptidase_S8/S53_dom"/>
</dbReference>
<gene>
    <name evidence="17" type="primary">vpr</name>
    <name evidence="17" type="ORF">NCTC10327_01097</name>
</gene>
<evidence type="ECO:0000256" key="5">
    <source>
        <dbReference type="ARBA" id="ARBA00022729"/>
    </source>
</evidence>
<evidence type="ECO:0000256" key="7">
    <source>
        <dbReference type="ARBA" id="ARBA00022825"/>
    </source>
</evidence>
<dbReference type="InterPro" id="IPR010259">
    <property type="entry name" value="S8pro/Inhibitor_I9"/>
</dbReference>
<reference evidence="17 18" key="1">
    <citation type="submission" date="2018-11" db="EMBL/GenBank/DDBJ databases">
        <authorList>
            <consortium name="Pathogen Informatics"/>
        </authorList>
    </citation>
    <scope>NUCLEOTIDE SEQUENCE [LARGE SCALE GENOMIC DNA]</scope>
    <source>
        <strain evidence="17 18">NCTC10327</strain>
    </source>
</reference>
<name>A0A7Z9C9Q9_9ACTO</name>
<evidence type="ECO:0000256" key="9">
    <source>
        <dbReference type="PROSITE-ProRule" id="PRU01240"/>
    </source>
</evidence>
<dbReference type="Gene3D" id="3.50.30.30">
    <property type="match status" value="1"/>
</dbReference>
<evidence type="ECO:0000256" key="12">
    <source>
        <dbReference type="SAM" id="SignalP"/>
    </source>
</evidence>
<feature type="domain" description="Peptidase S8/S53" evidence="13">
    <location>
        <begin position="178"/>
        <end position="620"/>
    </location>
</feature>
<dbReference type="SUPFAM" id="SSF52025">
    <property type="entry name" value="PA domain"/>
    <property type="match status" value="1"/>
</dbReference>
<dbReference type="GO" id="GO:0006508">
    <property type="term" value="P:proteolysis"/>
    <property type="evidence" value="ECO:0007669"/>
    <property type="project" value="UniProtKB-KW"/>
</dbReference>
<dbReference type="InterPro" id="IPR036852">
    <property type="entry name" value="Peptidase_S8/S53_dom_sf"/>
</dbReference>
<dbReference type="InterPro" id="IPR023828">
    <property type="entry name" value="Peptidase_S8_Ser-AS"/>
</dbReference>
<feature type="domain" description="PA" evidence="14">
    <location>
        <begin position="422"/>
        <end position="490"/>
    </location>
</feature>
<evidence type="ECO:0000259" key="16">
    <source>
        <dbReference type="Pfam" id="PF06280"/>
    </source>
</evidence>
<dbReference type="Pfam" id="PF05922">
    <property type="entry name" value="Inhibitor_I9"/>
    <property type="match status" value="1"/>
</dbReference>
<dbReference type="Gene3D" id="3.40.50.200">
    <property type="entry name" value="Peptidase S8/S53 domain"/>
    <property type="match status" value="1"/>
</dbReference>